<gene>
    <name evidence="5" type="ORF">VKT23_006553</name>
</gene>
<name>A0ABR1JQ65_9AGAR</name>
<proteinExistence type="predicted"/>
<dbReference type="InterPro" id="IPR011025">
    <property type="entry name" value="GproteinA_insert"/>
</dbReference>
<comment type="caution">
    <text evidence="5">The sequence shown here is derived from an EMBL/GenBank/DDBJ whole genome shotgun (WGS) entry which is preliminary data.</text>
</comment>
<keyword evidence="3" id="KW-0807">Transducer</keyword>
<evidence type="ECO:0000256" key="4">
    <source>
        <dbReference type="SAM" id="MobiDB-lite"/>
    </source>
</evidence>
<dbReference type="PRINTS" id="PR00318">
    <property type="entry name" value="GPROTEINA"/>
</dbReference>
<evidence type="ECO:0000313" key="6">
    <source>
        <dbReference type="Proteomes" id="UP001498398"/>
    </source>
</evidence>
<dbReference type="Gene3D" id="3.40.50.300">
    <property type="entry name" value="P-loop containing nucleotide triphosphate hydrolases"/>
    <property type="match status" value="2"/>
</dbReference>
<dbReference type="PROSITE" id="PS51882">
    <property type="entry name" value="G_ALPHA"/>
    <property type="match status" value="1"/>
</dbReference>
<feature type="compositionally biased region" description="Low complexity" evidence="4">
    <location>
        <begin position="241"/>
        <end position="263"/>
    </location>
</feature>
<feature type="region of interest" description="Disordered" evidence="4">
    <location>
        <begin position="280"/>
        <end position="299"/>
    </location>
</feature>
<dbReference type="SUPFAM" id="SSF52540">
    <property type="entry name" value="P-loop containing nucleoside triphosphate hydrolases"/>
    <property type="match status" value="1"/>
</dbReference>
<dbReference type="CDD" id="cd00066">
    <property type="entry name" value="G-alpha"/>
    <property type="match status" value="1"/>
</dbReference>
<protein>
    <recommendedName>
        <fullName evidence="7">Guanine nucleotide-binding protein alpha-4 subunit</fullName>
    </recommendedName>
</protein>
<keyword evidence="2" id="KW-0342">GTP-binding</keyword>
<evidence type="ECO:0008006" key="7">
    <source>
        <dbReference type="Google" id="ProtNLM"/>
    </source>
</evidence>
<evidence type="ECO:0000256" key="1">
    <source>
        <dbReference type="ARBA" id="ARBA00022741"/>
    </source>
</evidence>
<accession>A0ABR1JQ65</accession>
<dbReference type="PANTHER" id="PTHR10218">
    <property type="entry name" value="GTP-BINDING PROTEIN ALPHA SUBUNIT"/>
    <property type="match status" value="1"/>
</dbReference>
<feature type="region of interest" description="Disordered" evidence="4">
    <location>
        <begin position="219"/>
        <end position="270"/>
    </location>
</feature>
<keyword evidence="6" id="KW-1185">Reference proteome</keyword>
<evidence type="ECO:0000256" key="2">
    <source>
        <dbReference type="ARBA" id="ARBA00023134"/>
    </source>
</evidence>
<dbReference type="InterPro" id="IPR001019">
    <property type="entry name" value="Gprotein_alpha_su"/>
</dbReference>
<dbReference type="Proteomes" id="UP001498398">
    <property type="component" value="Unassembled WGS sequence"/>
</dbReference>
<dbReference type="EMBL" id="JBANRG010000008">
    <property type="protein sequence ID" value="KAK7464387.1"/>
    <property type="molecule type" value="Genomic_DNA"/>
</dbReference>
<organism evidence="5 6">
    <name type="scientific">Marasmiellus scandens</name>
    <dbReference type="NCBI Taxonomy" id="2682957"/>
    <lineage>
        <taxon>Eukaryota</taxon>
        <taxon>Fungi</taxon>
        <taxon>Dikarya</taxon>
        <taxon>Basidiomycota</taxon>
        <taxon>Agaricomycotina</taxon>
        <taxon>Agaricomycetes</taxon>
        <taxon>Agaricomycetidae</taxon>
        <taxon>Agaricales</taxon>
        <taxon>Marasmiineae</taxon>
        <taxon>Omphalotaceae</taxon>
        <taxon>Marasmiellus</taxon>
    </lineage>
</organism>
<reference evidence="5 6" key="1">
    <citation type="submission" date="2024-01" db="EMBL/GenBank/DDBJ databases">
        <title>A draft genome for the cacao thread blight pathogen Marasmiellus scandens.</title>
        <authorList>
            <person name="Baruah I.K."/>
            <person name="Leung J."/>
            <person name="Bukari Y."/>
            <person name="Amoako-Attah I."/>
            <person name="Meinhardt L.W."/>
            <person name="Bailey B.A."/>
            <person name="Cohen S.P."/>
        </authorList>
    </citation>
    <scope>NUCLEOTIDE SEQUENCE [LARGE SCALE GENOMIC DNA]</scope>
    <source>
        <strain evidence="5 6">GH-19</strain>
    </source>
</reference>
<sequence>MSKERPMFYAEPNRRRFSDPLAAALLPPPDETPEDKAIRLKREEDAKKRSDYIDEMIRQEKLERKKNKAEVSVLLLGQSESGKSTTLKQFQLLHSPSAFHAERIAWRAVIYLNLVKSIRRILDALSPEADYEDHDDESLETATVIISSNGRPPSAISSTKVPNYDDYRQRLEPLIELEERLTRLLSCPEEEEPVRLAPNRSNGFNALANGNIFVGNGRPTPTILIPDRNHSQSLPVSPLNGHGSSPTSQPSSQPSPIGSGSSSRSKEVAVHTSTNWKKAFSLGSRSKSPKSAHSGEIEGWWEDPDDPVHALNACAPAMLDLWRDPLVKKRLQEKRLRLEESAGFYLDEISRITAKKYIPTDADILKARLKTMGVVEHTFTIPYGNNKGARWRIYDVGGARNQRHAWAPYFEDVNAIIFLAPISAFDQVLTEDLRVNRLEDSLLLWRAVASNKLLVKVNIVLFLNKCDLLQAKLDAGVRLNQHMVSYGNRPNDYESVSKYFKNKFWTIHYSVSPDKERELYIHFTSVTDTRRTATIIADVRDIIIKGNLRDLRLV</sequence>
<dbReference type="SMART" id="SM00275">
    <property type="entry name" value="G_alpha"/>
    <property type="match status" value="1"/>
</dbReference>
<dbReference type="SUPFAM" id="SSF47895">
    <property type="entry name" value="Transducin (alpha subunit), insertion domain"/>
    <property type="match status" value="1"/>
</dbReference>
<dbReference type="PANTHER" id="PTHR10218:SF360">
    <property type="entry name" value="GUANINE NUCLEOTIDE-BINDING PROTEIN SUBUNIT ALPHA HOMOLOG"/>
    <property type="match status" value="1"/>
</dbReference>
<keyword evidence="1" id="KW-0547">Nucleotide-binding</keyword>
<evidence type="ECO:0000256" key="3">
    <source>
        <dbReference type="ARBA" id="ARBA00023224"/>
    </source>
</evidence>
<dbReference type="InterPro" id="IPR027417">
    <property type="entry name" value="P-loop_NTPase"/>
</dbReference>
<dbReference type="Pfam" id="PF00503">
    <property type="entry name" value="G-alpha"/>
    <property type="match status" value="1"/>
</dbReference>
<evidence type="ECO:0000313" key="5">
    <source>
        <dbReference type="EMBL" id="KAK7464387.1"/>
    </source>
</evidence>